<accession>A0ABW9URF4</accession>
<protein>
    <recommendedName>
        <fullName evidence="3">PRC-barrel domain-containing protein</fullName>
    </recommendedName>
</protein>
<organism evidence="4 5">
    <name type="scientific">Pelagerythrobacter marinus</name>
    <dbReference type="NCBI Taxonomy" id="538382"/>
    <lineage>
        <taxon>Bacteria</taxon>
        <taxon>Pseudomonadati</taxon>
        <taxon>Pseudomonadota</taxon>
        <taxon>Alphaproteobacteria</taxon>
        <taxon>Sphingomonadales</taxon>
        <taxon>Erythrobacteraceae</taxon>
        <taxon>Pelagerythrobacter</taxon>
    </lineage>
</organism>
<dbReference type="RefSeq" id="WP_160732120.1">
    <property type="nucleotide sequence ID" value="NZ_WTYO01000001.1"/>
</dbReference>
<comment type="caution">
    <text evidence="4">The sequence shown here is derived from an EMBL/GenBank/DDBJ whole genome shotgun (WGS) entry which is preliminary data.</text>
</comment>
<evidence type="ECO:0000313" key="5">
    <source>
        <dbReference type="Proteomes" id="UP000444401"/>
    </source>
</evidence>
<dbReference type="Proteomes" id="UP000444401">
    <property type="component" value="Unassembled WGS sequence"/>
</dbReference>
<gene>
    <name evidence="4" type="ORF">GRI72_01290</name>
</gene>
<dbReference type="InterPro" id="IPR011033">
    <property type="entry name" value="PRC_barrel-like_sf"/>
</dbReference>
<feature type="region of interest" description="Disordered" evidence="1">
    <location>
        <begin position="36"/>
        <end position="121"/>
    </location>
</feature>
<reference evidence="4 5" key="1">
    <citation type="submission" date="2019-12" db="EMBL/GenBank/DDBJ databases">
        <title>Genomic-based taxomic classification of the family Erythrobacteraceae.</title>
        <authorList>
            <person name="Xu L."/>
        </authorList>
    </citation>
    <scope>NUCLEOTIDE SEQUENCE [LARGE SCALE GENOMIC DNA]</scope>
    <source>
        <strain evidence="4 5">H32</strain>
    </source>
</reference>
<feature type="chain" id="PRO_5045421084" description="PRC-barrel domain-containing protein" evidence="2">
    <location>
        <begin position="22"/>
        <end position="282"/>
    </location>
</feature>
<sequence>MKKLLLAASALSFIAVPQAQAQLLSGSGIGQVTGSIGSPLDSVRSLPRETLRSTVRGEARGEARTRGSQNVDRRSGRVSAERSIDTGVTAAASDLVETPLVSGQGSASGEGRASGSGSAEAQLIGTDGVRAIAGEGAARARGTVSTVRNVAIPAAGAARDRAGSLAGQAVGAASAAGSGEGSGSAAGEGSANGLGSMFAAAGSAAAAGQGAFAIAPGMPVVASDGAAVGKVRQIVSDSRGRVEQVIVEARGQDLAIPAGNLAAGADALVIAQGAGSATVTED</sequence>
<dbReference type="SUPFAM" id="SSF50346">
    <property type="entry name" value="PRC-barrel domain"/>
    <property type="match status" value="1"/>
</dbReference>
<name>A0ABW9URF4_9SPHN</name>
<feature type="compositionally biased region" description="Basic and acidic residues" evidence="1">
    <location>
        <begin position="46"/>
        <end position="84"/>
    </location>
</feature>
<evidence type="ECO:0000256" key="1">
    <source>
        <dbReference type="SAM" id="MobiDB-lite"/>
    </source>
</evidence>
<keyword evidence="2" id="KW-0732">Signal</keyword>
<dbReference type="Pfam" id="PF05239">
    <property type="entry name" value="PRC"/>
    <property type="match status" value="1"/>
</dbReference>
<feature type="signal peptide" evidence="2">
    <location>
        <begin position="1"/>
        <end position="21"/>
    </location>
</feature>
<evidence type="ECO:0000313" key="4">
    <source>
        <dbReference type="EMBL" id="MXO67466.1"/>
    </source>
</evidence>
<keyword evidence="5" id="KW-1185">Reference proteome</keyword>
<feature type="domain" description="PRC-barrel" evidence="3">
    <location>
        <begin position="217"/>
        <end position="273"/>
    </location>
</feature>
<dbReference type="InterPro" id="IPR027275">
    <property type="entry name" value="PRC-brl_dom"/>
</dbReference>
<dbReference type="EMBL" id="WTYO01000001">
    <property type="protein sequence ID" value="MXO67466.1"/>
    <property type="molecule type" value="Genomic_DNA"/>
</dbReference>
<evidence type="ECO:0000256" key="2">
    <source>
        <dbReference type="SAM" id="SignalP"/>
    </source>
</evidence>
<evidence type="ECO:0000259" key="3">
    <source>
        <dbReference type="Pfam" id="PF05239"/>
    </source>
</evidence>
<proteinExistence type="predicted"/>